<evidence type="ECO:0000259" key="4">
    <source>
        <dbReference type="PROSITE" id="PS50043"/>
    </source>
</evidence>
<dbReference type="InterPro" id="IPR016032">
    <property type="entry name" value="Sig_transdc_resp-reg_C-effctor"/>
</dbReference>
<evidence type="ECO:0000256" key="2">
    <source>
        <dbReference type="ARBA" id="ARBA00023125"/>
    </source>
</evidence>
<protein>
    <submittedName>
        <fullName evidence="6">LuxR family transcriptional regulator</fullName>
    </submittedName>
</protein>
<dbReference type="InterPro" id="IPR011006">
    <property type="entry name" value="CheY-like_superfamily"/>
</dbReference>
<evidence type="ECO:0000259" key="5">
    <source>
        <dbReference type="PROSITE" id="PS50110"/>
    </source>
</evidence>
<dbReference type="SMART" id="SM00421">
    <property type="entry name" value="HTH_LUXR"/>
    <property type="match status" value="1"/>
</dbReference>
<evidence type="ECO:0000256" key="3">
    <source>
        <dbReference type="PROSITE-ProRule" id="PRU00169"/>
    </source>
</evidence>
<dbReference type="PROSITE" id="PS50110">
    <property type="entry name" value="RESPONSE_REGULATORY"/>
    <property type="match status" value="1"/>
</dbReference>
<dbReference type="CDD" id="cd17535">
    <property type="entry name" value="REC_NarL-like"/>
    <property type="match status" value="1"/>
</dbReference>
<gene>
    <name evidence="6" type="ORF">AKG95_15235</name>
</gene>
<accession>A0A1S1U8R0</accession>
<dbReference type="AlphaFoldDB" id="A0A1S1U8R0"/>
<dbReference type="SMART" id="SM00448">
    <property type="entry name" value="REC"/>
    <property type="match status" value="1"/>
</dbReference>
<feature type="modified residue" description="4-aspartylphosphate" evidence="3">
    <location>
        <position position="58"/>
    </location>
</feature>
<dbReference type="Gene3D" id="3.40.50.2300">
    <property type="match status" value="1"/>
</dbReference>
<dbReference type="EMBL" id="LFKP01000008">
    <property type="protein sequence ID" value="OHV96164.1"/>
    <property type="molecule type" value="Genomic_DNA"/>
</dbReference>
<dbReference type="InterPro" id="IPR001789">
    <property type="entry name" value="Sig_transdc_resp-reg_receiver"/>
</dbReference>
<dbReference type="Pfam" id="PF00072">
    <property type="entry name" value="Response_reg"/>
    <property type="match status" value="1"/>
</dbReference>
<dbReference type="GO" id="GO:0000160">
    <property type="term" value="P:phosphorelay signal transduction system"/>
    <property type="evidence" value="ECO:0007669"/>
    <property type="project" value="InterPro"/>
</dbReference>
<reference evidence="6 7" key="1">
    <citation type="submission" date="2015-06" db="EMBL/GenBank/DDBJ databases">
        <title>Draft genome sequencing of a biphenyl-degrading bacterium, Janthinobacterium lividum MEG1.</title>
        <authorList>
            <person name="Shimodaira J."/>
            <person name="Hatta T."/>
        </authorList>
    </citation>
    <scope>NUCLEOTIDE SEQUENCE [LARGE SCALE GENOMIC DNA]</scope>
    <source>
        <strain evidence="6 7">MEG1</strain>
    </source>
</reference>
<dbReference type="InterPro" id="IPR051015">
    <property type="entry name" value="EvgA-like"/>
</dbReference>
<dbReference type="GO" id="GO:0006355">
    <property type="term" value="P:regulation of DNA-templated transcription"/>
    <property type="evidence" value="ECO:0007669"/>
    <property type="project" value="InterPro"/>
</dbReference>
<dbReference type="PANTHER" id="PTHR45566">
    <property type="entry name" value="HTH-TYPE TRANSCRIPTIONAL REGULATOR YHJB-RELATED"/>
    <property type="match status" value="1"/>
</dbReference>
<dbReference type="SUPFAM" id="SSF46894">
    <property type="entry name" value="C-terminal effector domain of the bipartite response regulators"/>
    <property type="match status" value="1"/>
</dbReference>
<dbReference type="SUPFAM" id="SSF52172">
    <property type="entry name" value="CheY-like"/>
    <property type="match status" value="1"/>
</dbReference>
<dbReference type="PRINTS" id="PR00038">
    <property type="entry name" value="HTHLUXR"/>
</dbReference>
<dbReference type="RefSeq" id="WP_071077647.1">
    <property type="nucleotide sequence ID" value="NZ_LFKP01000008.1"/>
</dbReference>
<sequence>MEAKNIRVLLVDDHAIARNGVSLMLGTAADICVAAQAASFDDATERIASEEFDVALVDIAMPGKSGLQLLQMLRLTRPRMPVVVLSHYSEEVYGLRALHLGAAGYLTKDVSADVLVQAVRKVGSGGKYVSAAMAERLGVLVAQGPLVAHEELSERELQVFQRIAAGQSLVQIGTALNLRPNTVTSYRARVLKKMKMACNAELTRYALELGLL</sequence>
<proteinExistence type="predicted"/>
<name>A0A1S1U8R0_9BURK</name>
<organism evidence="6 7">
    <name type="scientific">Janthinobacterium lividum</name>
    <dbReference type="NCBI Taxonomy" id="29581"/>
    <lineage>
        <taxon>Bacteria</taxon>
        <taxon>Pseudomonadati</taxon>
        <taxon>Pseudomonadota</taxon>
        <taxon>Betaproteobacteria</taxon>
        <taxon>Burkholderiales</taxon>
        <taxon>Oxalobacteraceae</taxon>
        <taxon>Janthinobacterium</taxon>
    </lineage>
</organism>
<evidence type="ECO:0000313" key="7">
    <source>
        <dbReference type="Proteomes" id="UP000179840"/>
    </source>
</evidence>
<dbReference type="PROSITE" id="PS50043">
    <property type="entry name" value="HTH_LUXR_2"/>
    <property type="match status" value="1"/>
</dbReference>
<dbReference type="InterPro" id="IPR058245">
    <property type="entry name" value="NreC/VraR/RcsB-like_REC"/>
</dbReference>
<keyword evidence="2" id="KW-0238">DNA-binding</keyword>
<dbReference type="Proteomes" id="UP000179840">
    <property type="component" value="Unassembled WGS sequence"/>
</dbReference>
<dbReference type="Pfam" id="PF00196">
    <property type="entry name" value="GerE"/>
    <property type="match status" value="1"/>
</dbReference>
<dbReference type="CDD" id="cd06170">
    <property type="entry name" value="LuxR_C_like"/>
    <property type="match status" value="1"/>
</dbReference>
<evidence type="ECO:0000256" key="1">
    <source>
        <dbReference type="ARBA" id="ARBA00022553"/>
    </source>
</evidence>
<dbReference type="InterPro" id="IPR000792">
    <property type="entry name" value="Tscrpt_reg_LuxR_C"/>
</dbReference>
<feature type="domain" description="Response regulatory" evidence="5">
    <location>
        <begin position="7"/>
        <end position="123"/>
    </location>
</feature>
<feature type="domain" description="HTH luxR-type" evidence="4">
    <location>
        <begin position="145"/>
        <end position="210"/>
    </location>
</feature>
<evidence type="ECO:0000313" key="6">
    <source>
        <dbReference type="EMBL" id="OHV96164.1"/>
    </source>
</evidence>
<dbReference type="PANTHER" id="PTHR45566:SF2">
    <property type="entry name" value="NARL SUBFAMILY"/>
    <property type="match status" value="1"/>
</dbReference>
<keyword evidence="1 3" id="KW-0597">Phosphoprotein</keyword>
<comment type="caution">
    <text evidence="6">The sequence shown here is derived from an EMBL/GenBank/DDBJ whole genome shotgun (WGS) entry which is preliminary data.</text>
</comment>
<dbReference type="GO" id="GO:0003677">
    <property type="term" value="F:DNA binding"/>
    <property type="evidence" value="ECO:0007669"/>
    <property type="project" value="UniProtKB-KW"/>
</dbReference>